<evidence type="ECO:0000313" key="4">
    <source>
        <dbReference type="EMBL" id="PSL43312.1"/>
    </source>
</evidence>
<feature type="coiled-coil region" evidence="1">
    <location>
        <begin position="1259"/>
        <end position="1286"/>
    </location>
</feature>
<accession>A0A2P8HAR8</accession>
<dbReference type="InterPro" id="IPR045619">
    <property type="entry name" value="DUF6443"/>
</dbReference>
<protein>
    <submittedName>
        <fullName evidence="4">RHS repeat-associated protein</fullName>
    </submittedName>
</protein>
<evidence type="ECO:0000256" key="1">
    <source>
        <dbReference type="SAM" id="Coils"/>
    </source>
</evidence>
<dbReference type="NCBIfam" id="TIGR03696">
    <property type="entry name" value="Rhs_assc_core"/>
    <property type="match status" value="1"/>
</dbReference>
<keyword evidence="5" id="KW-1185">Reference proteome</keyword>
<reference evidence="4 5" key="1">
    <citation type="submission" date="2018-03" db="EMBL/GenBank/DDBJ databases">
        <title>Genomic Encyclopedia of Archaeal and Bacterial Type Strains, Phase II (KMG-II): from individual species to whole genera.</title>
        <authorList>
            <person name="Goeker M."/>
        </authorList>
    </citation>
    <scope>NUCLEOTIDE SEQUENCE [LARGE SCALE GENOMIC DNA]</scope>
    <source>
        <strain evidence="4 5">DSM 24859</strain>
    </source>
</reference>
<feature type="non-terminal residue" evidence="4">
    <location>
        <position position="1"/>
    </location>
</feature>
<feature type="domain" description="DUF6443" evidence="3">
    <location>
        <begin position="55"/>
        <end position="193"/>
    </location>
</feature>
<proteinExistence type="predicted"/>
<dbReference type="Proteomes" id="UP000240971">
    <property type="component" value="Unassembled WGS sequence"/>
</dbReference>
<dbReference type="RefSeq" id="WP_211302121.1">
    <property type="nucleotide sequence ID" value="NZ_PYAW01000008.1"/>
</dbReference>
<name>A0A2P8HAR8_CHINA</name>
<evidence type="ECO:0000256" key="2">
    <source>
        <dbReference type="SAM" id="SignalP"/>
    </source>
</evidence>
<dbReference type="PANTHER" id="PTHR32305">
    <property type="match status" value="1"/>
</dbReference>
<feature type="chain" id="PRO_5015115365" evidence="2">
    <location>
        <begin position="26"/>
        <end position="1490"/>
    </location>
</feature>
<evidence type="ECO:0000259" key="3">
    <source>
        <dbReference type="Pfam" id="PF20041"/>
    </source>
</evidence>
<dbReference type="InterPro" id="IPR050708">
    <property type="entry name" value="T6SS_VgrG/RHS"/>
</dbReference>
<dbReference type="Gene3D" id="2.180.10.10">
    <property type="entry name" value="RHS repeat-associated core"/>
    <property type="match status" value="2"/>
</dbReference>
<organism evidence="4 5">
    <name type="scientific">Chitinophaga niastensis</name>
    <dbReference type="NCBI Taxonomy" id="536980"/>
    <lineage>
        <taxon>Bacteria</taxon>
        <taxon>Pseudomonadati</taxon>
        <taxon>Bacteroidota</taxon>
        <taxon>Chitinophagia</taxon>
        <taxon>Chitinophagales</taxon>
        <taxon>Chitinophagaceae</taxon>
        <taxon>Chitinophaga</taxon>
    </lineage>
</organism>
<dbReference type="InterPro" id="IPR022385">
    <property type="entry name" value="Rhs_assc_core"/>
</dbReference>
<evidence type="ECO:0000313" key="5">
    <source>
        <dbReference type="Proteomes" id="UP000240971"/>
    </source>
</evidence>
<gene>
    <name evidence="4" type="ORF">CLV51_1081</name>
</gene>
<dbReference type="Pfam" id="PF20041">
    <property type="entry name" value="DUF6443"/>
    <property type="match status" value="1"/>
</dbReference>
<keyword evidence="1" id="KW-0175">Coiled coil</keyword>
<comment type="caution">
    <text evidence="4">The sequence shown here is derived from an EMBL/GenBank/DDBJ whole genome shotgun (WGS) entry which is preliminary data.</text>
</comment>
<dbReference type="PANTHER" id="PTHR32305:SF15">
    <property type="entry name" value="PROTEIN RHSA-RELATED"/>
    <property type="match status" value="1"/>
</dbReference>
<feature type="signal peptide" evidence="2">
    <location>
        <begin position="1"/>
        <end position="25"/>
    </location>
</feature>
<sequence>FNINSNIKKAAGVLFIIVFATTLSAQNVPTGTGVPAGTANPAPAAYTNSTINYVRTWEPSMPTSDSAAVVSSTDVKAVKQTTQYIDGLGRPLQTVSRGISGINNRDLVAPVIYDQFGREGLKYLPYVSPTSDGKFKLNPFSEQQTFSGTQYPGEQVYYGETQFEASPLNRVLKTLAPGNSWEGSGRGVENSYQVNTTADAVVIWNMAAGATIPTQNGVYASGQLFKNVVKDEVGNRVAEFKDKEGKVILKRVEITPGAADGYIGWLCTYYVYDDLSNLRFVISPKAVQALLTSWVISQQVADELCYQYQYDGRNRMIVKKIPGTTAPTEMVYDVRDRLVFTRDGNLQGKNQWMVMFYDGLNRPTMTALYTGIATDTRDALQTRMNTATSNTQNIPYTFPGVADLSVNNYDSRPQYIATKSVTLEMGFDTGTGATTEVLNDSTIIAGITTLPATNPLPGLDPSTLTPLTYTFYDDYSYIGVLAPQTGDFNKPQAGSNPYAEPVTAVSAMIKGLVTGTKARVVGTNSWLTTSTYYNDKGRVIQVLSENINSGVDVLTSLYDFNGKQLSTYHRHSNPHSKATPDMRLLTNMSYDAVGRLTSISKQVNDDAAKVIVQNSYNELGQLMTKTLGANLESLNYDYNIRGWLKGINKSYAQIGSAGHYFGTELHYDYGYTQSQYNGNIAGITWRSKSDNQWRSYGYSYDAANRLLKGDFTQNNSGWNNTAGVNFSMQLGDGLNYSTAYDANGNILGMTQQGLKGTTSVPIDKLSYVYLANSNKLQGVIDAANDPSSTLGDFKEVNGTGTNDYAYDANGNLTQDANKNIPASGISYNHLNLPTGITITGKGNIQYLYDAAGNKLRKTVTDNTVTPAKTTVTDYIGGMVYQNDTMQFLAHEEGRVRPVLKTGLPISYVYDYFVKDHLGDIRMVLTEQSDFSMYAATMETAPATTETALFSNIDNTRTAKPVGYPQDNTTQKNEFVAKLNAKAGGQKIGPSLVLRVMAGDTIKIDGKAFYKSDGPKNSNNPPHIEDMVADLVRAFNGADNNTGAHGEGSANQSTPFTNNFYSNDYKRLKEKDPEQNKSDKPKAYLNFALFDDQFKLVEENSGVRQVKGEPDQLQSLGTEKMAIKKSGFLYVYTSNESQQDVFFDNVILGVTSGPLLEETHYYPFGLTMAGISSNALKGTSYAGNRLKYNGKELQSKEFGDGSGLEWYDYGARMYDAQIGRWHTLDPMAGKYESWSPYSYCLNNPIVFIDPDGRTVDPASQTEWNKQKKAVTDQMNKLQKKIDNLTAKAEKKGWSAEKLSNKTGDLNERVSGLNSSLSNLGSLEQSTQVYSLATTSGEEGGTTYDPKTGNVVITFGTTSNFVHETTHAGQFETGDMAFNSRSGQSLGQDVQDEAAAYKAQYAYDPSSVSGLKSTSTANTFATITTSWVQGITKTDGTKPYALGGAANTGITPVNINSNRDALIKAYPNQATTLYTLPTTFTLKDIPSIYYKR</sequence>
<keyword evidence="2" id="KW-0732">Signal</keyword>
<dbReference type="EMBL" id="PYAW01000008">
    <property type="protein sequence ID" value="PSL43312.1"/>
    <property type="molecule type" value="Genomic_DNA"/>
</dbReference>